<dbReference type="Gene3D" id="3.40.140.10">
    <property type="entry name" value="Cytidine Deaminase, domain 2"/>
    <property type="match status" value="1"/>
</dbReference>
<name>A0ABZ2RV73_9BACT</name>
<protein>
    <submittedName>
        <fullName evidence="6">Cytidine deaminase</fullName>
        <ecNumber evidence="6">3.5.4.5</ecNumber>
    </submittedName>
</protein>
<dbReference type="NCBIfam" id="NF004064">
    <property type="entry name" value="PRK05578.1"/>
    <property type="match status" value="1"/>
</dbReference>
<dbReference type="EMBL" id="CP148066">
    <property type="protein sequence ID" value="WXL28671.1"/>
    <property type="molecule type" value="Genomic_DNA"/>
</dbReference>
<keyword evidence="2" id="KW-0479">Metal-binding</keyword>
<dbReference type="EC" id="3.5.4.5" evidence="6"/>
<evidence type="ECO:0000259" key="5">
    <source>
        <dbReference type="PROSITE" id="PS51747"/>
    </source>
</evidence>
<evidence type="ECO:0000256" key="3">
    <source>
        <dbReference type="ARBA" id="ARBA00022801"/>
    </source>
</evidence>
<accession>A0ABZ2RV73</accession>
<dbReference type="Proteomes" id="UP001460679">
    <property type="component" value="Chromosome"/>
</dbReference>
<keyword evidence="4" id="KW-0862">Zinc</keyword>
<dbReference type="PANTHER" id="PTHR11644:SF2">
    <property type="entry name" value="CYTIDINE DEAMINASE"/>
    <property type="match status" value="1"/>
</dbReference>
<evidence type="ECO:0000313" key="6">
    <source>
        <dbReference type="EMBL" id="WXL28671.1"/>
    </source>
</evidence>
<dbReference type="Pfam" id="PF00383">
    <property type="entry name" value="dCMP_cyt_deam_1"/>
    <property type="match status" value="1"/>
</dbReference>
<dbReference type="CDD" id="cd01283">
    <property type="entry name" value="cytidine_deaminase"/>
    <property type="match status" value="1"/>
</dbReference>
<evidence type="ECO:0000256" key="4">
    <source>
        <dbReference type="ARBA" id="ARBA00022833"/>
    </source>
</evidence>
<dbReference type="GO" id="GO:0004126">
    <property type="term" value="F:cytidine deaminase activity"/>
    <property type="evidence" value="ECO:0007669"/>
    <property type="project" value="UniProtKB-EC"/>
</dbReference>
<proteinExistence type="inferred from homology"/>
<evidence type="ECO:0000256" key="1">
    <source>
        <dbReference type="ARBA" id="ARBA00006576"/>
    </source>
</evidence>
<dbReference type="SUPFAM" id="SSF53927">
    <property type="entry name" value="Cytidine deaminase-like"/>
    <property type="match status" value="1"/>
</dbReference>
<comment type="similarity">
    <text evidence="1">Belongs to the cytidine and deoxycytidylate deaminase family.</text>
</comment>
<dbReference type="RefSeq" id="WP_205498613.1">
    <property type="nucleotide sequence ID" value="NZ_CP148066.1"/>
</dbReference>
<reference evidence="6" key="1">
    <citation type="submission" date="2024-03" db="EMBL/GenBank/DDBJ databases">
        <title>Complete genome sequence of Mycoplasma gypis type strain B1/T1.</title>
        <authorList>
            <person name="Spergser J."/>
        </authorList>
    </citation>
    <scope>NUCLEOTIDE SEQUENCE [LARGE SCALE GENOMIC DNA]</scope>
    <source>
        <strain evidence="6">B1/T1</strain>
    </source>
</reference>
<organism evidence="6 7">
    <name type="scientific">[Mycoplasma] gypis</name>
    <dbReference type="NCBI Taxonomy" id="92404"/>
    <lineage>
        <taxon>Bacteria</taxon>
        <taxon>Bacillati</taxon>
        <taxon>Mycoplasmatota</taxon>
        <taxon>Mycoplasmoidales</taxon>
        <taxon>Metamycoplasmataceae</taxon>
        <taxon>Metamycoplasma</taxon>
    </lineage>
</organism>
<dbReference type="PANTHER" id="PTHR11644">
    <property type="entry name" value="CYTIDINE DEAMINASE"/>
    <property type="match status" value="1"/>
</dbReference>
<feature type="domain" description="CMP/dCMP-type deaminase" evidence="5">
    <location>
        <begin position="1"/>
        <end position="129"/>
    </location>
</feature>
<dbReference type="InterPro" id="IPR050202">
    <property type="entry name" value="Cyt/Deoxycyt_deaminase"/>
</dbReference>
<dbReference type="InterPro" id="IPR016193">
    <property type="entry name" value="Cytidine_deaminase-like"/>
</dbReference>
<dbReference type="InterPro" id="IPR002125">
    <property type="entry name" value="CMP_dCMP_dom"/>
</dbReference>
<keyword evidence="7" id="KW-1185">Reference proteome</keyword>
<dbReference type="PROSITE" id="PS51747">
    <property type="entry name" value="CYT_DCMP_DEAMINASES_2"/>
    <property type="match status" value="1"/>
</dbReference>
<keyword evidence="3 6" id="KW-0378">Hydrolase</keyword>
<sequence>MKVNIKKLKDNLNFSYAPYSKFKVSALAIDSQGREFYGVNCENIAYPSGLCAERSALFSSVVHGAEVGTFKEIHIIATSEEPIYPCAGCIQVMCQFMQPDSKVYCYSNDAKIVNEHKLKELIPYGLWPTSIKVG</sequence>
<dbReference type="PROSITE" id="PS00903">
    <property type="entry name" value="CYT_DCMP_DEAMINASES_1"/>
    <property type="match status" value="1"/>
</dbReference>
<evidence type="ECO:0000256" key="2">
    <source>
        <dbReference type="ARBA" id="ARBA00022723"/>
    </source>
</evidence>
<dbReference type="InterPro" id="IPR016192">
    <property type="entry name" value="APOBEC/CMP_deaminase_Zn-bd"/>
</dbReference>
<gene>
    <name evidence="6" type="ORF">WG616_01465</name>
</gene>
<evidence type="ECO:0000313" key="7">
    <source>
        <dbReference type="Proteomes" id="UP001460679"/>
    </source>
</evidence>